<feature type="region of interest" description="Disordered" evidence="1">
    <location>
        <begin position="177"/>
        <end position="196"/>
    </location>
</feature>
<feature type="region of interest" description="Disordered" evidence="1">
    <location>
        <begin position="70"/>
        <end position="90"/>
    </location>
</feature>
<protein>
    <submittedName>
        <fullName evidence="2">Uncharacterized protein</fullName>
    </submittedName>
</protein>
<proteinExistence type="predicted"/>
<accession>A0ABQ5E7T9</accession>
<dbReference type="Proteomes" id="UP001151760">
    <property type="component" value="Unassembled WGS sequence"/>
</dbReference>
<dbReference type="EMBL" id="BQNB010016025">
    <property type="protein sequence ID" value="GJT46925.1"/>
    <property type="molecule type" value="Genomic_DNA"/>
</dbReference>
<evidence type="ECO:0000313" key="3">
    <source>
        <dbReference type="Proteomes" id="UP001151760"/>
    </source>
</evidence>
<comment type="caution">
    <text evidence="2">The sequence shown here is derived from an EMBL/GenBank/DDBJ whole genome shotgun (WGS) entry which is preliminary data.</text>
</comment>
<organism evidence="2 3">
    <name type="scientific">Tanacetum coccineum</name>
    <dbReference type="NCBI Taxonomy" id="301880"/>
    <lineage>
        <taxon>Eukaryota</taxon>
        <taxon>Viridiplantae</taxon>
        <taxon>Streptophyta</taxon>
        <taxon>Embryophyta</taxon>
        <taxon>Tracheophyta</taxon>
        <taxon>Spermatophyta</taxon>
        <taxon>Magnoliopsida</taxon>
        <taxon>eudicotyledons</taxon>
        <taxon>Gunneridae</taxon>
        <taxon>Pentapetalae</taxon>
        <taxon>asterids</taxon>
        <taxon>campanulids</taxon>
        <taxon>Asterales</taxon>
        <taxon>Asteraceae</taxon>
        <taxon>Asteroideae</taxon>
        <taxon>Anthemideae</taxon>
        <taxon>Anthemidinae</taxon>
        <taxon>Tanacetum</taxon>
    </lineage>
</organism>
<keyword evidence="3" id="KW-1185">Reference proteome</keyword>
<name>A0ABQ5E7T9_9ASTR</name>
<evidence type="ECO:0000313" key="2">
    <source>
        <dbReference type="EMBL" id="GJT46925.1"/>
    </source>
</evidence>
<reference evidence="2" key="1">
    <citation type="journal article" date="2022" name="Int. J. Mol. Sci.">
        <title>Draft Genome of Tanacetum Coccineum: Genomic Comparison of Closely Related Tanacetum-Family Plants.</title>
        <authorList>
            <person name="Yamashiro T."/>
            <person name="Shiraishi A."/>
            <person name="Nakayama K."/>
            <person name="Satake H."/>
        </authorList>
    </citation>
    <scope>NUCLEOTIDE SEQUENCE</scope>
</reference>
<evidence type="ECO:0000256" key="1">
    <source>
        <dbReference type="SAM" id="MobiDB-lite"/>
    </source>
</evidence>
<reference evidence="2" key="2">
    <citation type="submission" date="2022-01" db="EMBL/GenBank/DDBJ databases">
        <authorList>
            <person name="Yamashiro T."/>
            <person name="Shiraishi A."/>
            <person name="Satake H."/>
            <person name="Nakayama K."/>
        </authorList>
    </citation>
    <scope>NUCLEOTIDE SEQUENCE</scope>
</reference>
<sequence>MPRGTTQRVTRGASNDWCQTVAGGGWTNQRVTRGTGVCQSEIPSPPPNSPTHIEIPESCLPLRKRVHFASPTPSREVGESSAAGAARQDRPTIAREDLYGFVDMVDVPPYDYARSDVMSLRTTVVAHSALIAELQSADHMRQRVISELLASDHKRQVQLTKTLRLLKGLQTQMVEFQRQHGPAKGPTQHDAPGEAGSSSYNTLCFQVIDDVDKSTIYF</sequence>
<gene>
    <name evidence="2" type="ORF">Tco_0955640</name>
</gene>